<feature type="compositionally biased region" description="Basic and acidic residues" evidence="1">
    <location>
        <begin position="40"/>
        <end position="51"/>
    </location>
</feature>
<proteinExistence type="predicted"/>
<keyword evidence="3" id="KW-1185">Reference proteome</keyword>
<sequence>MVVCEVSPSNLIKKGTERKGTEEAISHQSSKAISHQSSKAIDERKGTEEAISHQSSKKISPCHRRSEEASSIQARDSGIEGDQEVPEVDGAINKEAAVSETSMRDSSGFQDGFEVPEFNSSCIARGCRGVFGGAV</sequence>
<feature type="compositionally biased region" description="Polar residues" evidence="1">
    <location>
        <begin position="26"/>
        <end position="39"/>
    </location>
</feature>
<feature type="compositionally biased region" description="Polar residues" evidence="1">
    <location>
        <begin position="99"/>
        <end position="108"/>
    </location>
</feature>
<protein>
    <submittedName>
        <fullName evidence="2">Uncharacterized protein</fullName>
    </submittedName>
</protein>
<feature type="compositionally biased region" description="Basic and acidic residues" evidence="1">
    <location>
        <begin position="14"/>
        <end position="25"/>
    </location>
</feature>
<comment type="caution">
    <text evidence="2">The sequence shown here is derived from an EMBL/GenBank/DDBJ whole genome shotgun (WGS) entry which is preliminary data.</text>
</comment>
<evidence type="ECO:0000256" key="1">
    <source>
        <dbReference type="SAM" id="MobiDB-lite"/>
    </source>
</evidence>
<gene>
    <name evidence="2" type="ORF">LIER_41855</name>
</gene>
<reference evidence="2 3" key="1">
    <citation type="submission" date="2024-01" db="EMBL/GenBank/DDBJ databases">
        <title>The complete chloroplast genome sequence of Lithospermum erythrorhizon: insights into the phylogenetic relationship among Boraginaceae species and the maternal lineages of purple gromwells.</title>
        <authorList>
            <person name="Okada T."/>
            <person name="Watanabe K."/>
        </authorList>
    </citation>
    <scope>NUCLEOTIDE SEQUENCE [LARGE SCALE GENOMIC DNA]</scope>
</reference>
<feature type="region of interest" description="Disordered" evidence="1">
    <location>
        <begin position="1"/>
        <end position="108"/>
    </location>
</feature>
<dbReference type="EMBL" id="BAABME010027154">
    <property type="protein sequence ID" value="GAA0175137.1"/>
    <property type="molecule type" value="Genomic_DNA"/>
</dbReference>
<dbReference type="Proteomes" id="UP001454036">
    <property type="component" value="Unassembled WGS sequence"/>
</dbReference>
<evidence type="ECO:0000313" key="2">
    <source>
        <dbReference type="EMBL" id="GAA0175137.1"/>
    </source>
</evidence>
<dbReference type="AlphaFoldDB" id="A0AAV3RLH2"/>
<accession>A0AAV3RLH2</accession>
<name>A0AAV3RLH2_LITER</name>
<evidence type="ECO:0000313" key="3">
    <source>
        <dbReference type="Proteomes" id="UP001454036"/>
    </source>
</evidence>
<organism evidence="2 3">
    <name type="scientific">Lithospermum erythrorhizon</name>
    <name type="common">Purple gromwell</name>
    <name type="synonym">Lithospermum officinale var. erythrorhizon</name>
    <dbReference type="NCBI Taxonomy" id="34254"/>
    <lineage>
        <taxon>Eukaryota</taxon>
        <taxon>Viridiplantae</taxon>
        <taxon>Streptophyta</taxon>
        <taxon>Embryophyta</taxon>
        <taxon>Tracheophyta</taxon>
        <taxon>Spermatophyta</taxon>
        <taxon>Magnoliopsida</taxon>
        <taxon>eudicotyledons</taxon>
        <taxon>Gunneridae</taxon>
        <taxon>Pentapetalae</taxon>
        <taxon>asterids</taxon>
        <taxon>lamiids</taxon>
        <taxon>Boraginales</taxon>
        <taxon>Boraginaceae</taxon>
        <taxon>Boraginoideae</taxon>
        <taxon>Lithospermeae</taxon>
        <taxon>Lithospermum</taxon>
    </lineage>
</organism>